<dbReference type="AlphaFoldDB" id="A0A507C007"/>
<feature type="region of interest" description="Disordered" evidence="2">
    <location>
        <begin position="91"/>
        <end position="113"/>
    </location>
</feature>
<protein>
    <submittedName>
        <fullName evidence="3">Uncharacterized protein</fullName>
    </submittedName>
</protein>
<feature type="compositionally biased region" description="Low complexity" evidence="2">
    <location>
        <begin position="1047"/>
        <end position="1058"/>
    </location>
</feature>
<dbReference type="PANTHER" id="PTHR23159">
    <property type="entry name" value="CENTROSOMAL PROTEIN 2"/>
    <property type="match status" value="1"/>
</dbReference>
<evidence type="ECO:0000313" key="3">
    <source>
        <dbReference type="EMBL" id="TPX32698.1"/>
    </source>
</evidence>
<feature type="region of interest" description="Disordered" evidence="2">
    <location>
        <begin position="387"/>
        <end position="407"/>
    </location>
</feature>
<feature type="region of interest" description="Disordered" evidence="2">
    <location>
        <begin position="812"/>
        <end position="836"/>
    </location>
</feature>
<evidence type="ECO:0000256" key="2">
    <source>
        <dbReference type="SAM" id="MobiDB-lite"/>
    </source>
</evidence>
<dbReference type="GeneID" id="42005427"/>
<accession>A0A507C007</accession>
<feature type="compositionally biased region" description="Basic and acidic residues" evidence="2">
    <location>
        <begin position="1008"/>
        <end position="1025"/>
    </location>
</feature>
<dbReference type="Proteomes" id="UP000319731">
    <property type="component" value="Unassembled WGS sequence"/>
</dbReference>
<organism evidence="3 4">
    <name type="scientific">Synchytrium microbalum</name>
    <dbReference type="NCBI Taxonomy" id="1806994"/>
    <lineage>
        <taxon>Eukaryota</taxon>
        <taxon>Fungi</taxon>
        <taxon>Fungi incertae sedis</taxon>
        <taxon>Chytridiomycota</taxon>
        <taxon>Chytridiomycota incertae sedis</taxon>
        <taxon>Chytridiomycetes</taxon>
        <taxon>Synchytriales</taxon>
        <taxon>Synchytriaceae</taxon>
        <taxon>Synchytrium</taxon>
    </lineage>
</organism>
<keyword evidence="4" id="KW-1185">Reference proteome</keyword>
<gene>
    <name evidence="3" type="ORF">SmJEL517_g04202</name>
</gene>
<proteinExistence type="predicted"/>
<feature type="compositionally biased region" description="Polar residues" evidence="2">
    <location>
        <begin position="963"/>
        <end position="977"/>
    </location>
</feature>
<dbReference type="STRING" id="1806994.A0A507C007"/>
<feature type="compositionally biased region" description="Basic and acidic residues" evidence="2">
    <location>
        <begin position="978"/>
        <end position="1000"/>
    </location>
</feature>
<dbReference type="PANTHER" id="PTHR23159:SF31">
    <property type="entry name" value="CENTROSOME-ASSOCIATED PROTEIN CEP250 ISOFORM X1"/>
    <property type="match status" value="1"/>
</dbReference>
<feature type="compositionally biased region" description="Low complexity" evidence="2">
    <location>
        <begin position="944"/>
        <end position="962"/>
    </location>
</feature>
<keyword evidence="1" id="KW-0175">Coiled coil</keyword>
<evidence type="ECO:0000256" key="1">
    <source>
        <dbReference type="SAM" id="Coils"/>
    </source>
</evidence>
<name>A0A507C007_9FUNG</name>
<comment type="caution">
    <text evidence="3">The sequence shown here is derived from an EMBL/GenBank/DDBJ whole genome shotgun (WGS) entry which is preliminary data.</text>
</comment>
<dbReference type="RefSeq" id="XP_031023855.1">
    <property type="nucleotide sequence ID" value="XM_031170130.1"/>
</dbReference>
<reference evidence="3 4" key="1">
    <citation type="journal article" date="2019" name="Sci. Rep.">
        <title>Comparative genomics of chytrid fungi reveal insights into the obligate biotrophic and pathogenic lifestyle of Synchytrium endobioticum.</title>
        <authorList>
            <person name="van de Vossenberg B.T.L.H."/>
            <person name="Warris S."/>
            <person name="Nguyen H.D.T."/>
            <person name="van Gent-Pelzer M.P.E."/>
            <person name="Joly D.L."/>
            <person name="van de Geest H.C."/>
            <person name="Bonants P.J.M."/>
            <person name="Smith D.S."/>
            <person name="Levesque C.A."/>
            <person name="van der Lee T.A.J."/>
        </authorList>
    </citation>
    <scope>NUCLEOTIDE SEQUENCE [LARGE SCALE GENOMIC DNA]</scope>
    <source>
        <strain evidence="3 4">JEL517</strain>
    </source>
</reference>
<feature type="region of interest" description="Disordered" evidence="2">
    <location>
        <begin position="324"/>
        <end position="355"/>
    </location>
</feature>
<feature type="compositionally biased region" description="Polar residues" evidence="2">
    <location>
        <begin position="325"/>
        <end position="353"/>
    </location>
</feature>
<feature type="coiled-coil region" evidence="1">
    <location>
        <begin position="631"/>
        <end position="702"/>
    </location>
</feature>
<feature type="compositionally biased region" description="Basic and acidic residues" evidence="2">
    <location>
        <begin position="396"/>
        <end position="407"/>
    </location>
</feature>
<dbReference type="OrthoDB" id="2162244at2759"/>
<feature type="compositionally biased region" description="Polar residues" evidence="2">
    <location>
        <begin position="199"/>
        <end position="211"/>
    </location>
</feature>
<feature type="region of interest" description="Disordered" evidence="2">
    <location>
        <begin position="485"/>
        <end position="516"/>
    </location>
</feature>
<evidence type="ECO:0000313" key="4">
    <source>
        <dbReference type="Proteomes" id="UP000319731"/>
    </source>
</evidence>
<dbReference type="EMBL" id="QEAO01000027">
    <property type="protein sequence ID" value="TPX32698.1"/>
    <property type="molecule type" value="Genomic_DNA"/>
</dbReference>
<sequence>MLTGLRTPYSSSKRSTSFLHHRNSSFSTNATGDELLDGDFQDLVDQLDAEEFTAVGAALQSDWRNIDSRTALNQSTSNKSNLVFGQDELDLLDDAEGPNPNIDKNNDPNDGASDVERAIQNIQNMAIDNNTSRVLDHEQDLNGEDDDDTHLGNFSRLEGLTDLELTEYGTVGKHPNDHDSIASDQEIDDAGRIDANHDNAATNSYLPTSHPNPFEWAQYQDDEYDSPLQQQDEQDQQNHGDSPVMSEDSPGGLVGGMNGIDDINGTNGINGINDHQPINHDYEDVHPLLQTQLYGKLVNTPTPAPYMLARRALAHQHQPIISAAGATQTESADIYSSTPRSDYAPTTASSSFAHDTPGQFDQMVEEMRNECRSLKALNERLLNANEELRTSQTKSTLEHEASSQQTRKEFEGMLQALQRSEEDRRSLLQKRIEQLQQDLHHSKASASQLASIRATMEREKELDILEVKKEVMSQKERQLQEIRREMQRDKEEMQQRLREDIEHEKDERAAERRRLESDLARTKRLVEQKEEEIRSMEQRLIEREHAVMRRPVSLEVATQVDSQPDITSNDLAFLNRELDTLFGADNAASIRSSTGFNDTLVTNRTRRLIDRCRAYVESTEQAILQTRGDLAHALNKDRRDQTEAARELTAKLEERHRKSIQDVTNAHNAEAESIKARYEALVAELRKKADDARFQLHSLTSNQQAAASSSPKPTTIDELETAFPSLISRLKSSLTKQHESETDALLASAENRRLRDVAEAKQLASEEAERTTTKIRERCAKAYETAVTRLKEEYVKVEAQLRDKVGGDFKQERDACRHEGREEGRRQAREEARRDVEGDVTRLRQKIIELENMTSELNQAHQRAVSEIQARLEAEHREALNQTRQQYVSTLRTMRDDVAASKQRGVDRLEDEWRKRKERMEQDWQARLDDLKKQYEQELRPRGARSSSPSRISSSNRQASRSTNIVAPATTSSSSRPRNLDHDDLRLNGNDVKYRSESHHYSSTPSSQHDKNFKSGLDFDDRFKDIGLGYGSSSSSGNAAHIRHSRSTGSRTTTSRKT</sequence>
<feature type="region of interest" description="Disordered" evidence="2">
    <location>
        <begin position="195"/>
        <end position="256"/>
    </location>
</feature>
<feature type="region of interest" description="Disordered" evidence="2">
    <location>
        <begin position="937"/>
        <end position="1058"/>
    </location>
</feature>